<protein>
    <recommendedName>
        <fullName evidence="3">NrS-1 polymerase-like HBD domain-containing protein</fullName>
    </recommendedName>
</protein>
<sequence>MKRKNHDGVGFVFTEDDDLVGIDLDKCRDAETGEWEDWALEVMDEMDGFIEISPSGTGAHIILEGEIPGDRRRKGNIEIYEDGRYFTVTGNVVSSDGQPLDTDEEATLNSNQEGLTNVYTEYLLDGEDEDDEDDDSSENIQITPPSGERPNLANLGYDRDVDIPFSLGPTTEDLTAYEQELLTDAKKADNGYGFTLLWRGHWEEFFSFSDDHNKTGYSQSEADMVFCNKLAFWCSGDPVLIDRIFRASGLMREKWNEEHYSDGTTYGERTIEKAIIRVDTHYDDDRHDEVQTRSDDDSADQDKDTQSDAQPTPQKKATDDEAGSDPVSTTGGGRRSRSTGRGGPDGFKSNSQASSGEESDQEVTDPTPDDTRRRRGNTRTERNRRTRGERNPSVSDFSPSKTEPDSDRFTADPTEEPAEIADTDDEPTADEDQNDDTTDDDPSSNTVTVDVSSDLDDGFNRPSESEGSMFSDGEDPSDSDSDTETESDETAAEDELDPEEGRAAVEALEADHVEQQKSEEDNDDSDTNSGTTSSESEGESSDSDDVGEEDSETDDSEAEDDEDEKEEIKDGSDSVSGNETIPSELGRRVEVLEQDFGKMEEELSEYQTQLENEIQMQENKVSRVYRELEHYERIVDKREHQLETLQQVLFVMCKAKNHPVFDEIAEGLSDDEIPMEDILDEEFVERLEAQERVRWERQPPQDVPAHETETSTDLVPAESQAPAEPSDDPNETGPSRSFWSDLF</sequence>
<feature type="region of interest" description="Disordered" evidence="2">
    <location>
        <begin position="280"/>
        <end position="588"/>
    </location>
</feature>
<feature type="domain" description="NrS-1 polymerase-like HBD" evidence="3">
    <location>
        <begin position="219"/>
        <end position="283"/>
    </location>
</feature>
<feature type="compositionally biased region" description="Low complexity" evidence="2">
    <location>
        <begin position="443"/>
        <end position="452"/>
    </location>
</feature>
<feature type="compositionally biased region" description="Polar residues" evidence="2">
    <location>
        <begin position="732"/>
        <end position="743"/>
    </location>
</feature>
<evidence type="ECO:0000313" key="5">
    <source>
        <dbReference type="Proteomes" id="UP001597185"/>
    </source>
</evidence>
<gene>
    <name evidence="4" type="ORF">ACFR9T_06680</name>
</gene>
<keyword evidence="5" id="KW-1185">Reference proteome</keyword>
<feature type="region of interest" description="Disordered" evidence="2">
    <location>
        <begin position="694"/>
        <end position="743"/>
    </location>
</feature>
<feature type="compositionally biased region" description="Basic and acidic residues" evidence="2">
    <location>
        <begin position="280"/>
        <end position="306"/>
    </location>
</feature>
<accession>A0ABD6BYK8</accession>
<dbReference type="EMBL" id="JBHUDB010000002">
    <property type="protein sequence ID" value="MFD1570273.1"/>
    <property type="molecule type" value="Genomic_DNA"/>
</dbReference>
<dbReference type="InterPro" id="IPR054468">
    <property type="entry name" value="NrSPol-like_HBD"/>
</dbReference>
<feature type="compositionally biased region" description="Basic and acidic residues" evidence="2">
    <location>
        <begin position="378"/>
        <end position="390"/>
    </location>
</feature>
<feature type="compositionally biased region" description="Basic and acidic residues" evidence="2">
    <location>
        <begin position="499"/>
        <end position="519"/>
    </location>
</feature>
<feature type="compositionally biased region" description="Acidic residues" evidence="2">
    <location>
        <begin position="127"/>
        <end position="137"/>
    </location>
</feature>
<dbReference type="AlphaFoldDB" id="A0ABD6BYK8"/>
<feature type="compositionally biased region" description="Basic and acidic residues" evidence="2">
    <location>
        <begin position="694"/>
        <end position="709"/>
    </location>
</feature>
<comment type="caution">
    <text evidence="4">The sequence shown here is derived from an EMBL/GenBank/DDBJ whole genome shotgun (WGS) entry which is preliminary data.</text>
</comment>
<feature type="compositionally biased region" description="Acidic residues" evidence="2">
    <location>
        <begin position="536"/>
        <end position="565"/>
    </location>
</feature>
<dbReference type="Proteomes" id="UP001597185">
    <property type="component" value="Unassembled WGS sequence"/>
</dbReference>
<evidence type="ECO:0000259" key="3">
    <source>
        <dbReference type="Pfam" id="PF22763"/>
    </source>
</evidence>
<reference evidence="4 5" key="1">
    <citation type="journal article" date="2019" name="Int. J. Syst. Evol. Microbiol.">
        <title>The Global Catalogue of Microorganisms (GCM) 10K type strain sequencing project: providing services to taxonomists for standard genome sequencing and annotation.</title>
        <authorList>
            <consortium name="The Broad Institute Genomics Platform"/>
            <consortium name="The Broad Institute Genome Sequencing Center for Infectious Disease"/>
            <person name="Wu L."/>
            <person name="Ma J."/>
        </authorList>
    </citation>
    <scope>NUCLEOTIDE SEQUENCE [LARGE SCALE GENOMIC DNA]</scope>
    <source>
        <strain evidence="4 5">CGMCC 1.12689</strain>
    </source>
</reference>
<organism evidence="4 5">
    <name type="scientific">Halorubrum laminariae</name>
    <dbReference type="NCBI Taxonomy" id="1433523"/>
    <lineage>
        <taxon>Archaea</taxon>
        <taxon>Methanobacteriati</taxon>
        <taxon>Methanobacteriota</taxon>
        <taxon>Stenosarchaea group</taxon>
        <taxon>Halobacteria</taxon>
        <taxon>Halobacteriales</taxon>
        <taxon>Haloferacaceae</taxon>
        <taxon>Halorubrum</taxon>
    </lineage>
</organism>
<keyword evidence="1" id="KW-0175">Coiled coil</keyword>
<feature type="compositionally biased region" description="Acidic residues" evidence="2">
    <location>
        <begin position="413"/>
        <end position="442"/>
    </location>
</feature>
<dbReference type="RefSeq" id="WP_256397245.1">
    <property type="nucleotide sequence ID" value="NZ_JANHDL010000004.1"/>
</dbReference>
<evidence type="ECO:0000313" key="4">
    <source>
        <dbReference type="EMBL" id="MFD1570273.1"/>
    </source>
</evidence>
<name>A0ABD6BYK8_9EURY</name>
<dbReference type="Pfam" id="PF22763">
    <property type="entry name" value="NrS1-1_pol-like_HBD"/>
    <property type="match status" value="1"/>
</dbReference>
<proteinExistence type="predicted"/>
<feature type="region of interest" description="Disordered" evidence="2">
    <location>
        <begin position="127"/>
        <end position="154"/>
    </location>
</feature>
<feature type="coiled-coil region" evidence="1">
    <location>
        <begin position="589"/>
        <end position="648"/>
    </location>
</feature>
<feature type="compositionally biased region" description="Acidic residues" evidence="2">
    <location>
        <begin position="472"/>
        <end position="498"/>
    </location>
</feature>
<evidence type="ECO:0000256" key="2">
    <source>
        <dbReference type="SAM" id="MobiDB-lite"/>
    </source>
</evidence>
<evidence type="ECO:0000256" key="1">
    <source>
        <dbReference type="SAM" id="Coils"/>
    </source>
</evidence>